<evidence type="ECO:0000259" key="4">
    <source>
        <dbReference type="PROSITE" id="PS50075"/>
    </source>
</evidence>
<dbReference type="InterPro" id="IPR020845">
    <property type="entry name" value="AMP-binding_CS"/>
</dbReference>
<dbReference type="PANTHER" id="PTHR45527">
    <property type="entry name" value="NONRIBOSOMAL PEPTIDE SYNTHETASE"/>
    <property type="match status" value="1"/>
</dbReference>
<keyword evidence="2" id="KW-0596">Phosphopantetheine</keyword>
<dbReference type="Gene3D" id="3.40.50.1820">
    <property type="entry name" value="alpha/beta hydrolase"/>
    <property type="match status" value="1"/>
</dbReference>
<dbReference type="EMBL" id="BANT01000058">
    <property type="protein sequence ID" value="GAC58900.1"/>
    <property type="molecule type" value="Genomic_DNA"/>
</dbReference>
<dbReference type="SUPFAM" id="SSF52777">
    <property type="entry name" value="CoA-dependent acyltransferases"/>
    <property type="match status" value="2"/>
</dbReference>
<dbReference type="Proteomes" id="UP000053405">
    <property type="component" value="Unassembled WGS sequence"/>
</dbReference>
<keyword evidence="6" id="KW-1185">Reference proteome</keyword>
<evidence type="ECO:0000313" key="6">
    <source>
        <dbReference type="Proteomes" id="UP000053405"/>
    </source>
</evidence>
<dbReference type="InterPro" id="IPR010071">
    <property type="entry name" value="AA_adenyl_dom"/>
</dbReference>
<evidence type="ECO:0000256" key="2">
    <source>
        <dbReference type="ARBA" id="ARBA00022450"/>
    </source>
</evidence>
<sequence>ADRALHTAITAQLPAWRALSARAAGAAGGRSATVVVPLPGDAELFAPAGLDQVGAALAAVGLTFALLGAGPDQLVVGLSRSGRDDPHCGATRSVLPLGTCTPTALTVDDDPVQALIAARAALAAPAAGYGLLRYLHPQAGTALEGPDPALTVSVNHDQVTVTGPLDPQAFAAAWSRAVPLLTAAAADPAALPGPGVDELVAVTLTQNELTALRTRAHRPLGAVWGLSPLQEGLYFQSVVSGELDVYNAQFVLEFDRAIDPGRLRSALAALMAEHPPLRAGFTHHGLPAPVQFIIDDLPPPLAVVDLRAGADVQTAEDEVIAADRIRPFALDRPPLWRVTQIRRRDGDRLVVSRRFLVWDGWSNGVFIGRLLELYSGSATAGPVSAAGPVPVGDEPVFARYLRWVGRRDREAATAAWAAHLAGYDEPALLRPGADPVVRAETRVRAGGLDAAATRELTATARRAGVTLNTVLSGALLLLTARWSGRTDTAIGQTVAGRPAEVTGADTAIGMFLNTVPVRARLRPDIPVGQFLRDLQSDRIGLMEHEWLSLGEIAACGPTQTPFDVLLVLQNFIGDDRLGAEHGIVGHRSEDHTHFPLTVVVTPGPELTVSVETRSDLVDDEAAAGLFGDLLALLHALARPDVDHAVLAALPVTAAEPPQRGRDLTVPALSVSEMLGETAAAHPQRPALVFGDRRLTFGELDAQINRLARLLLARGAGPETVVALAIERSLEMVVALFAVLRTGAAYLPLELVHPPQRLHRLVTDARPVAALAAGAGDDDLRQIFAGGPAPVQLRSAEVIRQLAELPAGPLCDDELGTFSRDRADRLDHPAYLIYTSGSTGAPKGVITGYRGLTNMYLNHEDEIFAPTVALAADRVPLQVAHTVSFAFDMSWEELLWLTYGHTVHICDEDLRRDPHALVAYCDRSVIDVVNVTPTYAEYLIAAGLLETGPQGGHRPALVLLGGEAVGTGVWDRLTSADGTLGYNLYGPTEYTINTLGGGTTDSATPTVGRPISNTVVQLLDPWLRPVPPGVAGELYVDGDGLARGYHDRPGLTALSFVAHPTDPGRRLYRTGDLMRRRPDGLLDYLGRTDFQVKVRGYRVEPSEIEAALTAIDGIDRAVVTARRDTGGGPVSLAAYLVTDGPAPSVQQVRRTLAQTLPAYMVPASYTLIDQIPVNVNGKRDLSALPAPAAESDAGSRAGSLLERVLAEIAAETFGTDGIDVDANLFDLGVHSLQLMTFADAVRARVGVELSVSTVFADPSIAAIAAALDGDTTTADRLTAPAIGFRSGGAGTPVVVLPPGTGLGWPFGQLLPHIPAEHDVFAVQAPQISGETAPQDPAAVAALFADRVAAAVPDGPVVLLGWSFGGSLSPSVAAELTARGRDVEGLILLDAFAQSPQGYFDYLDTVSPDAAALSAMGVAVPADLSADLTREQALALAGDSPTFFAGLDAGLIGAVLEAADWSLQVMRRFGRPAPVNIPTLYVQAEPAAALATWGAALAPDRVLTVPWPHGELLGPAAIAAWGPEVTAFLRGREGADR</sequence>
<dbReference type="SMART" id="SM00824">
    <property type="entry name" value="PKS_TE"/>
    <property type="match status" value="1"/>
</dbReference>
<dbReference type="GO" id="GO:0005829">
    <property type="term" value="C:cytosol"/>
    <property type="evidence" value="ECO:0007669"/>
    <property type="project" value="TreeGrafter"/>
</dbReference>
<dbReference type="Pfam" id="PF00975">
    <property type="entry name" value="Thioesterase"/>
    <property type="match status" value="1"/>
</dbReference>
<feature type="domain" description="Carrier" evidence="4">
    <location>
        <begin position="1195"/>
        <end position="1270"/>
    </location>
</feature>
<dbReference type="InterPro" id="IPR036736">
    <property type="entry name" value="ACP-like_sf"/>
</dbReference>
<dbReference type="SUPFAM" id="SSF53474">
    <property type="entry name" value="alpha/beta-Hydrolases"/>
    <property type="match status" value="1"/>
</dbReference>
<protein>
    <submittedName>
        <fullName evidence="5">Putative non-ribosomal peptide synthetase</fullName>
    </submittedName>
</protein>
<comment type="caution">
    <text evidence="5">The sequence shown here is derived from an EMBL/GenBank/DDBJ whole genome shotgun (WGS) entry which is preliminary data.</text>
</comment>
<dbReference type="OrthoDB" id="4501954at2"/>
<dbReference type="PROSITE" id="PS50075">
    <property type="entry name" value="CARRIER"/>
    <property type="match status" value="1"/>
</dbReference>
<dbReference type="Pfam" id="PF00550">
    <property type="entry name" value="PP-binding"/>
    <property type="match status" value="1"/>
</dbReference>
<dbReference type="GO" id="GO:0043041">
    <property type="term" value="P:amino acid activation for nonribosomal peptide biosynthetic process"/>
    <property type="evidence" value="ECO:0007669"/>
    <property type="project" value="TreeGrafter"/>
</dbReference>
<dbReference type="PANTHER" id="PTHR45527:SF1">
    <property type="entry name" value="FATTY ACID SYNTHASE"/>
    <property type="match status" value="1"/>
</dbReference>
<dbReference type="Gene3D" id="3.40.50.980">
    <property type="match status" value="2"/>
</dbReference>
<dbReference type="InterPro" id="IPR001242">
    <property type="entry name" value="Condensation_dom"/>
</dbReference>
<dbReference type="Pfam" id="PF00668">
    <property type="entry name" value="Condensation"/>
    <property type="match status" value="1"/>
</dbReference>
<dbReference type="NCBIfam" id="TIGR01733">
    <property type="entry name" value="AA-adenyl-dom"/>
    <property type="match status" value="1"/>
</dbReference>
<dbReference type="Gene3D" id="3.30.300.30">
    <property type="match status" value="1"/>
</dbReference>
<dbReference type="SUPFAM" id="SSF47336">
    <property type="entry name" value="ACP-like"/>
    <property type="match status" value="1"/>
</dbReference>
<dbReference type="PROSITE" id="PS00455">
    <property type="entry name" value="AMP_BINDING"/>
    <property type="match status" value="1"/>
</dbReference>
<dbReference type="Gene3D" id="3.30.559.10">
    <property type="entry name" value="Chloramphenicol acetyltransferase-like domain"/>
    <property type="match status" value="1"/>
</dbReference>
<dbReference type="InterPro" id="IPR009081">
    <property type="entry name" value="PP-bd_ACP"/>
</dbReference>
<dbReference type="STRING" id="1121927.GOHSU_58_00010"/>
<dbReference type="GO" id="GO:0003824">
    <property type="term" value="F:catalytic activity"/>
    <property type="evidence" value="ECO:0007669"/>
    <property type="project" value="InterPro"/>
</dbReference>
<proteinExistence type="predicted"/>
<dbReference type="InterPro" id="IPR020802">
    <property type="entry name" value="TesA-like"/>
</dbReference>
<dbReference type="InterPro" id="IPR023213">
    <property type="entry name" value="CAT-like_dom_sf"/>
</dbReference>
<dbReference type="GO" id="GO:0044550">
    <property type="term" value="P:secondary metabolite biosynthetic process"/>
    <property type="evidence" value="ECO:0007669"/>
    <property type="project" value="TreeGrafter"/>
</dbReference>
<dbReference type="SUPFAM" id="SSF56801">
    <property type="entry name" value="Acetyl-CoA synthetase-like"/>
    <property type="match status" value="1"/>
</dbReference>
<gene>
    <name evidence="5" type="ORF">GOHSU_58_00010</name>
</gene>
<dbReference type="Pfam" id="PF00501">
    <property type="entry name" value="AMP-binding"/>
    <property type="match status" value="1"/>
</dbReference>
<comment type="cofactor">
    <cofactor evidence="1">
        <name>pantetheine 4'-phosphate</name>
        <dbReference type="ChEBI" id="CHEBI:47942"/>
    </cofactor>
</comment>
<evidence type="ECO:0000313" key="5">
    <source>
        <dbReference type="EMBL" id="GAC58900.1"/>
    </source>
</evidence>
<dbReference type="Gene3D" id="3.30.559.30">
    <property type="entry name" value="Nonribosomal peptide synthetase, condensation domain"/>
    <property type="match status" value="1"/>
</dbReference>
<dbReference type="UniPathway" id="UPA00011"/>
<dbReference type="InterPro" id="IPR020806">
    <property type="entry name" value="PKS_PP-bd"/>
</dbReference>
<feature type="non-terminal residue" evidence="5">
    <location>
        <position position="1"/>
    </location>
</feature>
<dbReference type="CDD" id="cd05930">
    <property type="entry name" value="A_NRPS"/>
    <property type="match status" value="1"/>
</dbReference>
<accession>L7LCP3</accession>
<dbReference type="InterPro" id="IPR029058">
    <property type="entry name" value="AB_hydrolase_fold"/>
</dbReference>
<evidence type="ECO:0000256" key="3">
    <source>
        <dbReference type="ARBA" id="ARBA00022553"/>
    </source>
</evidence>
<dbReference type="GO" id="GO:0008610">
    <property type="term" value="P:lipid biosynthetic process"/>
    <property type="evidence" value="ECO:0007669"/>
    <property type="project" value="UniProtKB-ARBA"/>
</dbReference>
<keyword evidence="3" id="KW-0597">Phosphoprotein</keyword>
<organism evidence="5 6">
    <name type="scientific">Gordonia hirsuta DSM 44140 = NBRC 16056</name>
    <dbReference type="NCBI Taxonomy" id="1121927"/>
    <lineage>
        <taxon>Bacteria</taxon>
        <taxon>Bacillati</taxon>
        <taxon>Actinomycetota</taxon>
        <taxon>Actinomycetes</taxon>
        <taxon>Mycobacteriales</taxon>
        <taxon>Gordoniaceae</taxon>
        <taxon>Gordonia</taxon>
    </lineage>
</organism>
<dbReference type="Gene3D" id="2.30.38.10">
    <property type="entry name" value="Luciferase, Domain 3"/>
    <property type="match status" value="1"/>
</dbReference>
<dbReference type="InterPro" id="IPR001031">
    <property type="entry name" value="Thioesterase"/>
</dbReference>
<evidence type="ECO:0000256" key="1">
    <source>
        <dbReference type="ARBA" id="ARBA00001957"/>
    </source>
</evidence>
<dbReference type="SMART" id="SM00823">
    <property type="entry name" value="PKS_PP"/>
    <property type="match status" value="1"/>
</dbReference>
<dbReference type="InterPro" id="IPR025110">
    <property type="entry name" value="AMP-bd_C"/>
</dbReference>
<reference evidence="5 6" key="1">
    <citation type="submission" date="2012-12" db="EMBL/GenBank/DDBJ databases">
        <title>Whole genome shotgun sequence of Gordonia hirsuta NBRC 16056.</title>
        <authorList>
            <person name="Isaki-Nakamura S."/>
            <person name="Hosoyama A."/>
            <person name="Tsuchikane K."/>
            <person name="Katsumata H."/>
            <person name="Baba S."/>
            <person name="Yamazaki S."/>
            <person name="Fujita N."/>
        </authorList>
    </citation>
    <scope>NUCLEOTIDE SEQUENCE [LARGE SCALE GENOMIC DNA]</scope>
    <source>
        <strain evidence="5 6">NBRC 16056</strain>
    </source>
</reference>
<dbReference type="InterPro" id="IPR045851">
    <property type="entry name" value="AMP-bd_C_sf"/>
</dbReference>
<dbReference type="RefSeq" id="WP_005943824.1">
    <property type="nucleotide sequence ID" value="NZ_ATVK01000068.1"/>
</dbReference>
<dbReference type="eggNOG" id="COG1020">
    <property type="taxonomic scope" value="Bacteria"/>
</dbReference>
<name>L7LCP3_9ACTN</name>
<dbReference type="Pfam" id="PF13193">
    <property type="entry name" value="AMP-binding_C"/>
    <property type="match status" value="1"/>
</dbReference>
<dbReference type="GO" id="GO:0031177">
    <property type="term" value="F:phosphopantetheine binding"/>
    <property type="evidence" value="ECO:0007669"/>
    <property type="project" value="InterPro"/>
</dbReference>
<dbReference type="InterPro" id="IPR000873">
    <property type="entry name" value="AMP-dep_synth/lig_dom"/>
</dbReference>